<dbReference type="GO" id="GO:0016301">
    <property type="term" value="F:kinase activity"/>
    <property type="evidence" value="ECO:0007669"/>
    <property type="project" value="UniProtKB-KW"/>
</dbReference>
<evidence type="ECO:0000313" key="2">
    <source>
        <dbReference type="Proteomes" id="UP000658225"/>
    </source>
</evidence>
<dbReference type="SUPFAM" id="SSF52540">
    <property type="entry name" value="P-loop containing nucleoside triphosphate hydrolases"/>
    <property type="match status" value="1"/>
</dbReference>
<dbReference type="Proteomes" id="UP000658225">
    <property type="component" value="Unassembled WGS sequence"/>
</dbReference>
<dbReference type="EMBL" id="JADBEL010000033">
    <property type="protein sequence ID" value="MBE1556695.1"/>
    <property type="molecule type" value="Genomic_DNA"/>
</dbReference>
<dbReference type="AlphaFoldDB" id="A0A927REV8"/>
<organism evidence="1 2">
    <name type="scientific">Sporosarcina limicola</name>
    <dbReference type="NCBI Taxonomy" id="34101"/>
    <lineage>
        <taxon>Bacteria</taxon>
        <taxon>Bacillati</taxon>
        <taxon>Bacillota</taxon>
        <taxon>Bacilli</taxon>
        <taxon>Bacillales</taxon>
        <taxon>Caryophanaceae</taxon>
        <taxon>Sporosarcina</taxon>
    </lineage>
</organism>
<sequence length="189" mass="21711">MENNQGRTVYILSGPAGVGKTTTSKELVKKLSACAYISGDDISHMHVIGRKNPWESEEETSLIWDNILSLTKNFLWYGNDVVVDYVTFPHQAIWLYDNLRNSNVRVVYVVLWADQDTLIERDSKRLREHRMGERCLLLADEFKKSGLDEKYLLSTTEGTKSENEYIIDEIISNAKFRIKGCELVETSNI</sequence>
<evidence type="ECO:0000313" key="1">
    <source>
        <dbReference type="EMBL" id="MBE1556695.1"/>
    </source>
</evidence>
<dbReference type="RefSeq" id="WP_225942219.1">
    <property type="nucleotide sequence ID" value="NZ_JADBEL010000033.1"/>
</dbReference>
<protein>
    <submittedName>
        <fullName evidence="1">Gluconate kinase</fullName>
    </submittedName>
</protein>
<reference evidence="1" key="1">
    <citation type="submission" date="2020-10" db="EMBL/GenBank/DDBJ databases">
        <title>Genomic Encyclopedia of Type Strains, Phase IV (KMG-IV): sequencing the most valuable type-strain genomes for metagenomic binning, comparative biology and taxonomic classification.</title>
        <authorList>
            <person name="Goeker M."/>
        </authorList>
    </citation>
    <scope>NUCLEOTIDE SEQUENCE</scope>
    <source>
        <strain evidence="1">DSM 13886</strain>
    </source>
</reference>
<keyword evidence="1" id="KW-0808">Transferase</keyword>
<dbReference type="Gene3D" id="3.40.50.300">
    <property type="entry name" value="P-loop containing nucleotide triphosphate hydrolases"/>
    <property type="match status" value="1"/>
</dbReference>
<keyword evidence="1" id="KW-0418">Kinase</keyword>
<gene>
    <name evidence="1" type="ORF">H4683_003821</name>
</gene>
<proteinExistence type="predicted"/>
<name>A0A927REV8_9BACL</name>
<accession>A0A927REV8</accession>
<dbReference type="Pfam" id="PF13671">
    <property type="entry name" value="AAA_33"/>
    <property type="match status" value="1"/>
</dbReference>
<comment type="caution">
    <text evidence="1">The sequence shown here is derived from an EMBL/GenBank/DDBJ whole genome shotgun (WGS) entry which is preliminary data.</text>
</comment>
<dbReference type="InterPro" id="IPR027417">
    <property type="entry name" value="P-loop_NTPase"/>
</dbReference>
<keyword evidence="2" id="KW-1185">Reference proteome</keyword>